<feature type="non-terminal residue" evidence="1">
    <location>
        <position position="103"/>
    </location>
</feature>
<proteinExistence type="predicted"/>
<dbReference type="AlphaFoldDB" id="A0A699JDT7"/>
<protein>
    <submittedName>
        <fullName evidence="1">Uncharacterized protein</fullName>
    </submittedName>
</protein>
<dbReference type="EMBL" id="BKCJ010402309">
    <property type="protein sequence ID" value="GFA30990.1"/>
    <property type="molecule type" value="Genomic_DNA"/>
</dbReference>
<organism evidence="1">
    <name type="scientific">Tanacetum cinerariifolium</name>
    <name type="common">Dalmatian daisy</name>
    <name type="synonym">Chrysanthemum cinerariifolium</name>
    <dbReference type="NCBI Taxonomy" id="118510"/>
    <lineage>
        <taxon>Eukaryota</taxon>
        <taxon>Viridiplantae</taxon>
        <taxon>Streptophyta</taxon>
        <taxon>Embryophyta</taxon>
        <taxon>Tracheophyta</taxon>
        <taxon>Spermatophyta</taxon>
        <taxon>Magnoliopsida</taxon>
        <taxon>eudicotyledons</taxon>
        <taxon>Gunneridae</taxon>
        <taxon>Pentapetalae</taxon>
        <taxon>asterids</taxon>
        <taxon>campanulids</taxon>
        <taxon>Asterales</taxon>
        <taxon>Asteraceae</taxon>
        <taxon>Asteroideae</taxon>
        <taxon>Anthemideae</taxon>
        <taxon>Anthemidinae</taxon>
        <taxon>Tanacetum</taxon>
    </lineage>
</organism>
<name>A0A699JDT7_TANCI</name>
<comment type="caution">
    <text evidence="1">The sequence shown here is derived from an EMBL/GenBank/DDBJ whole genome shotgun (WGS) entry which is preliminary data.</text>
</comment>
<reference evidence="1" key="1">
    <citation type="journal article" date="2019" name="Sci. Rep.">
        <title>Draft genome of Tanacetum cinerariifolium, the natural source of mosquito coil.</title>
        <authorList>
            <person name="Yamashiro T."/>
            <person name="Shiraishi A."/>
            <person name="Satake H."/>
            <person name="Nakayama K."/>
        </authorList>
    </citation>
    <scope>NUCLEOTIDE SEQUENCE</scope>
</reference>
<feature type="non-terminal residue" evidence="1">
    <location>
        <position position="1"/>
    </location>
</feature>
<gene>
    <name evidence="1" type="ORF">Tci_602962</name>
</gene>
<accession>A0A699JDT7</accession>
<evidence type="ECO:0000313" key="1">
    <source>
        <dbReference type="EMBL" id="GFA30990.1"/>
    </source>
</evidence>
<sequence length="103" mass="11703">VAILYAYLDLQPRDQTNHPERRGTIQTPPFSGVIPIGSMRIQFSTPGFSIGINDKHTQRKCMQDEATSVKIRERECNDQVRVNMEKVAALNEGCYCLFVGFVR</sequence>